<dbReference type="PANTHER" id="PTHR33976">
    <property type="entry name" value="OS07G0645000 PROTEIN"/>
    <property type="match status" value="1"/>
</dbReference>
<keyword evidence="4" id="KW-1185">Reference proteome</keyword>
<evidence type="ECO:0000256" key="1">
    <source>
        <dbReference type="SAM" id="SignalP"/>
    </source>
</evidence>
<feature type="domain" description="Uncharacterized GPI-anchored protein At5g19230-like" evidence="2">
    <location>
        <begin position="30"/>
        <end position="82"/>
    </location>
</feature>
<protein>
    <recommendedName>
        <fullName evidence="2">Uncharacterized GPI-anchored protein At5g19230-like domain-containing protein</fullName>
    </recommendedName>
</protein>
<evidence type="ECO:0000313" key="4">
    <source>
        <dbReference type="Proteomes" id="UP000447434"/>
    </source>
</evidence>
<feature type="signal peptide" evidence="1">
    <location>
        <begin position="1"/>
        <end position="27"/>
    </location>
</feature>
<reference evidence="4" key="1">
    <citation type="journal article" date="2020" name="Nat. Commun.">
        <title>Genome sequence of the cluster root forming white lupin.</title>
        <authorList>
            <person name="Hufnagel B."/>
            <person name="Marques A."/>
            <person name="Soriano A."/>
            <person name="Marques L."/>
            <person name="Divol F."/>
            <person name="Doumas P."/>
            <person name="Sallet E."/>
            <person name="Mancinotti D."/>
            <person name="Carrere S."/>
            <person name="Marande W."/>
            <person name="Arribat S."/>
            <person name="Keller J."/>
            <person name="Huneau C."/>
            <person name="Blein T."/>
            <person name="Aime D."/>
            <person name="Laguerre M."/>
            <person name="Taylor J."/>
            <person name="Schubert V."/>
            <person name="Nelson M."/>
            <person name="Geu-Flores F."/>
            <person name="Crespi M."/>
            <person name="Gallardo-Guerrero K."/>
            <person name="Delaux P.-M."/>
            <person name="Salse J."/>
            <person name="Berges H."/>
            <person name="Guyot R."/>
            <person name="Gouzy J."/>
            <person name="Peret B."/>
        </authorList>
    </citation>
    <scope>NUCLEOTIDE SEQUENCE [LARGE SCALE GENOMIC DNA]</scope>
    <source>
        <strain evidence="4">cv. Amiga</strain>
    </source>
</reference>
<proteinExistence type="predicted"/>
<dbReference type="PANTHER" id="PTHR33976:SF8">
    <property type="entry name" value="OS07G0645000 PROTEIN"/>
    <property type="match status" value="1"/>
</dbReference>
<organism evidence="3 4">
    <name type="scientific">Lupinus albus</name>
    <name type="common">White lupine</name>
    <name type="synonym">Lupinus termis</name>
    <dbReference type="NCBI Taxonomy" id="3870"/>
    <lineage>
        <taxon>Eukaryota</taxon>
        <taxon>Viridiplantae</taxon>
        <taxon>Streptophyta</taxon>
        <taxon>Embryophyta</taxon>
        <taxon>Tracheophyta</taxon>
        <taxon>Spermatophyta</taxon>
        <taxon>Magnoliopsida</taxon>
        <taxon>eudicotyledons</taxon>
        <taxon>Gunneridae</taxon>
        <taxon>Pentapetalae</taxon>
        <taxon>rosids</taxon>
        <taxon>fabids</taxon>
        <taxon>Fabales</taxon>
        <taxon>Fabaceae</taxon>
        <taxon>Papilionoideae</taxon>
        <taxon>50 kb inversion clade</taxon>
        <taxon>genistoids sensu lato</taxon>
        <taxon>core genistoids</taxon>
        <taxon>Genisteae</taxon>
        <taxon>Lupinus</taxon>
    </lineage>
</organism>
<feature type="chain" id="PRO_5025362334" description="Uncharacterized GPI-anchored protein At5g19230-like domain-containing protein" evidence="1">
    <location>
        <begin position="28"/>
        <end position="138"/>
    </location>
</feature>
<keyword evidence="1" id="KW-0732">Signal</keyword>
<dbReference type="OrthoDB" id="753138at2759"/>
<dbReference type="InterPro" id="IPR045285">
    <property type="entry name" value="At5g19230-like"/>
</dbReference>
<accession>A0A6A4PYA1</accession>
<comment type="caution">
    <text evidence="3">The sequence shown here is derived from an EMBL/GenBank/DDBJ whole genome shotgun (WGS) entry which is preliminary data.</text>
</comment>
<dbReference type="InterPro" id="IPR059083">
    <property type="entry name" value="At5g19230_dom"/>
</dbReference>
<dbReference type="Pfam" id="PF25884">
    <property type="entry name" value="At5g19230"/>
    <property type="match status" value="1"/>
</dbReference>
<name>A0A6A4PYA1_LUPAL</name>
<evidence type="ECO:0000313" key="3">
    <source>
        <dbReference type="EMBL" id="KAE9606442.1"/>
    </source>
</evidence>
<gene>
    <name evidence="3" type="ORF">Lalb_Chr09g0319691</name>
</gene>
<evidence type="ECO:0000259" key="2">
    <source>
        <dbReference type="Pfam" id="PF25884"/>
    </source>
</evidence>
<dbReference type="Proteomes" id="UP000447434">
    <property type="component" value="Chromosome 9"/>
</dbReference>
<dbReference type="AlphaFoldDB" id="A0A6A4PYA1"/>
<sequence length="138" mass="15234">MKKLLSLLFIFLLSSILLFNQPLSVHCDEEDVLLEGINKYRSSLNLTSLTENENAHCLADEIADKLKGEPCTNSTGANTVPGIGIGSEDNWIVVVLTTNTSQGSFSPATTDHNAANFHSKYRSIYTSLFFLLSNIYLF</sequence>
<dbReference type="EMBL" id="WOCE01000009">
    <property type="protein sequence ID" value="KAE9606442.1"/>
    <property type="molecule type" value="Genomic_DNA"/>
</dbReference>